<gene>
    <name evidence="7" type="ORF">E4O92_19370</name>
</gene>
<dbReference type="Proteomes" id="UP000297258">
    <property type="component" value="Unassembled WGS sequence"/>
</dbReference>
<sequence length="212" mass="22415">MHHSAQLWLYFVIVFGVIALPGLDMAYVMASSLIGGRLAVFCAVAGIMAGGVCHMAMGALGVAVVLRLWPALFNAMLFAGAMYVAWIGWSLLRSSPAAGLNLRTTRRSPVMTFFQAMLTSLMNPKAYLFMLAVFPQFINPGNGPVWLQASALAVITAVTQAGVYGSLALVSSRAGAWIGGNPQKATVGARIVGTVLVLSAVLVTLQGWQMRP</sequence>
<feature type="transmembrane region" description="Helical" evidence="6">
    <location>
        <begin position="72"/>
        <end position="92"/>
    </location>
</feature>
<dbReference type="PANTHER" id="PTHR30086:SF20">
    <property type="entry name" value="ARGININE EXPORTER PROTEIN ARGO-RELATED"/>
    <property type="match status" value="1"/>
</dbReference>
<evidence type="ECO:0000313" key="7">
    <source>
        <dbReference type="EMBL" id="TFW29154.1"/>
    </source>
</evidence>
<dbReference type="GO" id="GO:0005886">
    <property type="term" value="C:plasma membrane"/>
    <property type="evidence" value="ECO:0007669"/>
    <property type="project" value="UniProtKB-SubCell"/>
</dbReference>
<keyword evidence="5 6" id="KW-0472">Membrane</keyword>
<keyword evidence="8" id="KW-1185">Reference proteome</keyword>
<evidence type="ECO:0000256" key="3">
    <source>
        <dbReference type="ARBA" id="ARBA00022692"/>
    </source>
</evidence>
<comment type="subcellular location">
    <subcellularLocation>
        <location evidence="1">Cell membrane</location>
        <topology evidence="1">Multi-pass membrane protein</topology>
    </subcellularLocation>
</comment>
<organism evidence="7 8">
    <name type="scientific">Massilia horti</name>
    <dbReference type="NCBI Taxonomy" id="2562153"/>
    <lineage>
        <taxon>Bacteria</taxon>
        <taxon>Pseudomonadati</taxon>
        <taxon>Pseudomonadota</taxon>
        <taxon>Betaproteobacteria</taxon>
        <taxon>Burkholderiales</taxon>
        <taxon>Oxalobacteraceae</taxon>
        <taxon>Telluria group</taxon>
        <taxon>Massilia</taxon>
    </lineage>
</organism>
<dbReference type="InterPro" id="IPR001123">
    <property type="entry name" value="LeuE-type"/>
</dbReference>
<evidence type="ECO:0000256" key="4">
    <source>
        <dbReference type="ARBA" id="ARBA00022989"/>
    </source>
</evidence>
<feature type="transmembrane region" description="Helical" evidence="6">
    <location>
        <begin position="191"/>
        <end position="208"/>
    </location>
</feature>
<comment type="caution">
    <text evidence="7">The sequence shown here is derived from an EMBL/GenBank/DDBJ whole genome shotgun (WGS) entry which is preliminary data.</text>
</comment>
<feature type="transmembrane region" description="Helical" evidence="6">
    <location>
        <begin position="146"/>
        <end position="170"/>
    </location>
</feature>
<keyword evidence="4 6" id="KW-1133">Transmembrane helix</keyword>
<dbReference type="EMBL" id="SPUM01000129">
    <property type="protein sequence ID" value="TFW29154.1"/>
    <property type="molecule type" value="Genomic_DNA"/>
</dbReference>
<evidence type="ECO:0000256" key="1">
    <source>
        <dbReference type="ARBA" id="ARBA00004651"/>
    </source>
</evidence>
<evidence type="ECO:0000256" key="6">
    <source>
        <dbReference type="SAM" id="Phobius"/>
    </source>
</evidence>
<evidence type="ECO:0000256" key="2">
    <source>
        <dbReference type="ARBA" id="ARBA00022475"/>
    </source>
</evidence>
<dbReference type="GO" id="GO:0015171">
    <property type="term" value="F:amino acid transmembrane transporter activity"/>
    <property type="evidence" value="ECO:0007669"/>
    <property type="project" value="TreeGrafter"/>
</dbReference>
<accession>A0A4Y9SVB2</accession>
<feature type="transmembrane region" description="Helical" evidence="6">
    <location>
        <begin position="38"/>
        <end position="66"/>
    </location>
</feature>
<dbReference type="Pfam" id="PF01810">
    <property type="entry name" value="LysE"/>
    <property type="match status" value="1"/>
</dbReference>
<protein>
    <submittedName>
        <fullName evidence="7">LysE family translocator</fullName>
    </submittedName>
</protein>
<dbReference type="OrthoDB" id="9804822at2"/>
<keyword evidence="3 6" id="KW-0812">Transmembrane</keyword>
<evidence type="ECO:0000256" key="5">
    <source>
        <dbReference type="ARBA" id="ARBA00023136"/>
    </source>
</evidence>
<name>A0A4Y9SVB2_9BURK</name>
<evidence type="ECO:0000313" key="8">
    <source>
        <dbReference type="Proteomes" id="UP000297258"/>
    </source>
</evidence>
<proteinExistence type="predicted"/>
<dbReference type="PANTHER" id="PTHR30086">
    <property type="entry name" value="ARGININE EXPORTER PROTEIN ARGO"/>
    <property type="match status" value="1"/>
</dbReference>
<keyword evidence="2" id="KW-1003">Cell membrane</keyword>
<dbReference type="AlphaFoldDB" id="A0A4Y9SVB2"/>
<reference evidence="7 8" key="1">
    <citation type="submission" date="2019-03" db="EMBL/GenBank/DDBJ databases">
        <title>Draft genome of Massilia hortus sp. nov., a novel bacterial species of the Oxalobacteraceae family.</title>
        <authorList>
            <person name="Peta V."/>
            <person name="Raths R."/>
            <person name="Bucking H."/>
        </authorList>
    </citation>
    <scope>NUCLEOTIDE SEQUENCE [LARGE SCALE GENOMIC DNA]</scope>
    <source>
        <strain evidence="7 8">ONC3</strain>
    </source>
</reference>
<feature type="transmembrane region" description="Helical" evidence="6">
    <location>
        <begin position="6"/>
        <end position="26"/>
    </location>
</feature>